<feature type="transmembrane region" description="Helical" evidence="2">
    <location>
        <begin position="690"/>
        <end position="710"/>
    </location>
</feature>
<feature type="transmembrane region" description="Helical" evidence="2">
    <location>
        <begin position="716"/>
        <end position="742"/>
    </location>
</feature>
<feature type="region of interest" description="Disordered" evidence="1">
    <location>
        <begin position="1176"/>
        <end position="1195"/>
    </location>
</feature>
<feature type="region of interest" description="Disordered" evidence="1">
    <location>
        <begin position="1078"/>
        <end position="1101"/>
    </location>
</feature>
<keyword evidence="2" id="KW-1133">Transmembrane helix</keyword>
<dbReference type="PANTHER" id="PTHR11319:SF35">
    <property type="entry name" value="OUTER MEMBRANE PROTEIN PMPC-RELATED"/>
    <property type="match status" value="1"/>
</dbReference>
<dbReference type="PANTHER" id="PTHR11319">
    <property type="entry name" value="G PROTEIN-COUPLED RECEPTOR-RELATED"/>
    <property type="match status" value="1"/>
</dbReference>
<feature type="compositionally biased region" description="Basic residues" evidence="1">
    <location>
        <begin position="1176"/>
        <end position="1189"/>
    </location>
</feature>
<feature type="transmembrane region" description="Helical" evidence="2">
    <location>
        <begin position="586"/>
        <end position="607"/>
    </location>
</feature>
<feature type="compositionally biased region" description="Low complexity" evidence="1">
    <location>
        <begin position="1285"/>
        <end position="1297"/>
    </location>
</feature>
<feature type="transmembrane region" description="Helical" evidence="2">
    <location>
        <begin position="515"/>
        <end position="535"/>
    </location>
</feature>
<name>A0A5B8N0M6_9CHLO</name>
<feature type="compositionally biased region" description="Polar residues" evidence="1">
    <location>
        <begin position="1214"/>
        <end position="1235"/>
    </location>
</feature>
<feature type="region of interest" description="Disordered" evidence="1">
    <location>
        <begin position="1323"/>
        <end position="1365"/>
    </location>
</feature>
<evidence type="ECO:0000313" key="4">
    <source>
        <dbReference type="Proteomes" id="UP000316726"/>
    </source>
</evidence>
<reference evidence="3 4" key="1">
    <citation type="submission" date="2018-07" db="EMBL/GenBank/DDBJ databases">
        <title>The complete nuclear genome of the prasinophyte Chloropicon primus (CCMP1205).</title>
        <authorList>
            <person name="Pombert J.-F."/>
            <person name="Otis C."/>
            <person name="Turmel M."/>
            <person name="Lemieux C."/>
        </authorList>
    </citation>
    <scope>NUCLEOTIDE SEQUENCE [LARGE SCALE GENOMIC DNA]</scope>
    <source>
        <strain evidence="3 4">CCMP1205</strain>
    </source>
</reference>
<gene>
    <name evidence="3" type="ORF">A3770_16p78680</name>
</gene>
<evidence type="ECO:0000256" key="1">
    <source>
        <dbReference type="SAM" id="MobiDB-lite"/>
    </source>
</evidence>
<sequence length="1384" mass="153706">MEASNLISPANSELYSNLPPPHTVAYGDGRPLPSLRFEEPYEGLFVMPKDRFGNFLSLPVESNILSSGVPLSPSDVLLTLYDKVRNGEVLSSVWSYRAQYDKERSQMANAVVLSLDFQPRMNGTYEFNVSISDGEEVKLIAGNPFELPVLEIICEEGSQAERLTGAYCVCSPGWYDQLTADLGDLPDCQRCGIELSGELDLTKYNTKPDQIECTYCPLCSDGQTYEYAPVGADSPYDCRCPDDFVRIPHLTSEEFPLNEFGRHLCHPCPEGAICTNGTSLEGIEAEDGYWRADPETDTFVSCDLTIAGAAICEGGSIEDGYCMDGHAGPLCTECDEGWGRAGKGTCIKCIQSSTRKIFDWLQIVGTIVGMTLLVTVFVYREIKSMHQKIKAGDFARSRARTQLLKSMLSYLQIVGIAKEVQVQWNPLLRKYFNTVNSMTSEFAFESQAFACQLPSSYMQKWQAYMLAPFFASAGLLLVFYFRSLFKPKKHKELTLLDKEDSKKGDDDDDSESSTFLTSFMTTMLVLGFLAYPSLVRKAVEVFGCRTMVQRKTDRRNSGNVIDSAISLLSVDNSVSCLSTEYTLMRLQAMVAIGLYGVGVPFSVFAAIKARRDKLHEKKTMLMFGFMYSGYKDQFWWWECMSLMRKLFMSLVLVFFSERLYIQLFLGLVVSQMFLLLQLRYKPFTTDLCNIFETMSLFALWFTLQGTFLYFEGVSIGVNLVITAALATINFGVILFFVLAYFYQTLEDKKEALRKPLAKVGINIDWVLETIRKFNKEIVDSTVSKNVVNVFAKKGVASIDDLASCPQFKQIETFKKILEAYRISEATEEELRLVQEIHAKLEEILASDEALVLTYQSPLMEGIQAYINRLRSESGAAYVNPLSTFDSLGEDRRTREQKKLYGQAGPLDDISSFLTRFRSETGRNFMNPLAEEGEGEGVGMGALGPLPEAQEPGEDDARRGTVTDETFLMNDISSFLTRFRSETGRNFMNPLAEEGEGEGVGIGSLGPLPEAQEPGEDGEVPPARKPTLLDQTFLMNDISSFLTRFRSETGTNFMNPLAEEVEANLGVDALGVDVEHSTARVSSDLAEPVGESSRENDASREELENLALRSTDQADRARADTFKLDAPNLRKTTEVDRKKSVDFLHSIDSELLRILNWRSEIAESGRYKPLQDAKVKHIHRHSVHHGRQRAQGKGLSLSNVSAALKEIEDVAPSRSAPNRLSSIQEDPGTPASQVSSEGGEDQALLSSRDRKESSSAVSVNPLAASLWKKAANGAMREMIANPLQAQDAGTDDAGSSAALPTSLTLDRSGSSKKFRMEASKDFDIEFDSPVAEPPARKTSEQGMDLNPMLEPQGETPGKSTFKLPTTLTLKKAAKSFKKKGKKGKK</sequence>
<keyword evidence="2" id="KW-0812">Transmembrane</keyword>
<feature type="compositionally biased region" description="Basic and acidic residues" evidence="1">
    <location>
        <begin position="1091"/>
        <end position="1101"/>
    </location>
</feature>
<protein>
    <recommendedName>
        <fullName evidence="5">TRP C-terminal domain-containing protein</fullName>
    </recommendedName>
</protein>
<feature type="transmembrane region" description="Helical" evidence="2">
    <location>
        <begin position="463"/>
        <end position="481"/>
    </location>
</feature>
<dbReference type="OrthoDB" id="551156at2759"/>
<proteinExistence type="predicted"/>
<evidence type="ECO:0000256" key="2">
    <source>
        <dbReference type="SAM" id="Phobius"/>
    </source>
</evidence>
<dbReference type="EMBL" id="CP031049">
    <property type="protein sequence ID" value="QDZ25350.1"/>
    <property type="molecule type" value="Genomic_DNA"/>
</dbReference>
<evidence type="ECO:0000313" key="3">
    <source>
        <dbReference type="EMBL" id="QDZ25350.1"/>
    </source>
</evidence>
<feature type="transmembrane region" description="Helical" evidence="2">
    <location>
        <begin position="660"/>
        <end position="678"/>
    </location>
</feature>
<keyword evidence="2" id="KW-0472">Membrane</keyword>
<feature type="compositionally biased region" description="Polar residues" evidence="1">
    <location>
        <begin position="1298"/>
        <end position="1307"/>
    </location>
</feature>
<feature type="region of interest" description="Disordered" evidence="1">
    <location>
        <begin position="1285"/>
        <end position="1311"/>
    </location>
</feature>
<keyword evidence="4" id="KW-1185">Reference proteome</keyword>
<accession>A0A5B8N0M6</accession>
<evidence type="ECO:0008006" key="5">
    <source>
        <dbReference type="Google" id="ProtNLM"/>
    </source>
</evidence>
<dbReference type="Proteomes" id="UP000316726">
    <property type="component" value="Chromosome 16"/>
</dbReference>
<feature type="region of interest" description="Disordered" evidence="1">
    <location>
        <begin position="988"/>
        <end position="1024"/>
    </location>
</feature>
<feature type="transmembrane region" description="Helical" evidence="2">
    <location>
        <begin position="634"/>
        <end position="654"/>
    </location>
</feature>
<feature type="region of interest" description="Disordered" evidence="1">
    <location>
        <begin position="1208"/>
        <end position="1258"/>
    </location>
</feature>
<organism evidence="3 4">
    <name type="scientific">Chloropicon primus</name>
    <dbReference type="NCBI Taxonomy" id="1764295"/>
    <lineage>
        <taxon>Eukaryota</taxon>
        <taxon>Viridiplantae</taxon>
        <taxon>Chlorophyta</taxon>
        <taxon>Chloropicophyceae</taxon>
        <taxon>Chloropicales</taxon>
        <taxon>Chloropicaceae</taxon>
        <taxon>Chloropicon</taxon>
    </lineage>
</organism>
<feature type="transmembrane region" description="Helical" evidence="2">
    <location>
        <begin position="360"/>
        <end position="379"/>
    </location>
</feature>